<evidence type="ECO:0000313" key="2">
    <source>
        <dbReference type="Proteomes" id="UP001516662"/>
    </source>
</evidence>
<gene>
    <name evidence="1" type="ORF">IMZ08_12540</name>
</gene>
<dbReference type="RefSeq" id="WP_193536953.1">
    <property type="nucleotide sequence ID" value="NZ_JADCLJ010000020.1"/>
</dbReference>
<reference evidence="1 2" key="1">
    <citation type="submission" date="2020-10" db="EMBL/GenBank/DDBJ databases">
        <title>Bacillus sp. HD4P25, an endophyte from a halophyte.</title>
        <authorList>
            <person name="Sun J.-Q."/>
        </authorList>
    </citation>
    <scope>NUCLEOTIDE SEQUENCE [LARGE SCALE GENOMIC DNA]</scope>
    <source>
        <strain evidence="1 2">YIM 93174</strain>
    </source>
</reference>
<evidence type="ECO:0000313" key="1">
    <source>
        <dbReference type="EMBL" id="MBE4908888.1"/>
    </source>
</evidence>
<organism evidence="1 2">
    <name type="scientific">Litchfieldia luteola</name>
    <dbReference type="NCBI Taxonomy" id="682179"/>
    <lineage>
        <taxon>Bacteria</taxon>
        <taxon>Bacillati</taxon>
        <taxon>Bacillota</taxon>
        <taxon>Bacilli</taxon>
        <taxon>Bacillales</taxon>
        <taxon>Bacillaceae</taxon>
        <taxon>Litchfieldia</taxon>
    </lineage>
</organism>
<dbReference type="Proteomes" id="UP001516662">
    <property type="component" value="Unassembled WGS sequence"/>
</dbReference>
<accession>A0ABR9QK60</accession>
<dbReference type="InterPro" id="IPR025236">
    <property type="entry name" value="SR1P"/>
</dbReference>
<comment type="caution">
    <text evidence="1">The sequence shown here is derived from an EMBL/GenBank/DDBJ whole genome shotgun (WGS) entry which is preliminary data.</text>
</comment>
<protein>
    <submittedName>
        <fullName evidence="1">GapA-binding peptide SR1P</fullName>
    </submittedName>
</protein>
<sequence>MGTIVCQNCNNTIDHFDDEKVTTLYAKCEECNCEPRDKK</sequence>
<dbReference type="EMBL" id="JADCLJ010000020">
    <property type="protein sequence ID" value="MBE4908888.1"/>
    <property type="molecule type" value="Genomic_DNA"/>
</dbReference>
<keyword evidence="2" id="KW-1185">Reference proteome</keyword>
<proteinExistence type="predicted"/>
<dbReference type="Pfam" id="PF13790">
    <property type="entry name" value="SR1P"/>
    <property type="match status" value="1"/>
</dbReference>
<name>A0ABR9QK60_9BACI</name>